<dbReference type="EMBL" id="LNQE01001401">
    <property type="protein sequence ID" value="KUG18128.1"/>
    <property type="molecule type" value="Genomic_DNA"/>
</dbReference>
<sequence length="44" mass="4399">MLGPGSSPGEGLSADGEDVDDDGLLEDLLICSIADLLSALHCAL</sequence>
<protein>
    <submittedName>
        <fullName evidence="1">Uncharacterized protein</fullName>
    </submittedName>
</protein>
<organism evidence="1">
    <name type="scientific">hydrocarbon metagenome</name>
    <dbReference type="NCBI Taxonomy" id="938273"/>
    <lineage>
        <taxon>unclassified sequences</taxon>
        <taxon>metagenomes</taxon>
        <taxon>ecological metagenomes</taxon>
    </lineage>
</organism>
<reference evidence="1" key="1">
    <citation type="journal article" date="2015" name="Proc. Natl. Acad. Sci. U.S.A.">
        <title>Networks of energetic and metabolic interactions define dynamics in microbial communities.</title>
        <authorList>
            <person name="Embree M."/>
            <person name="Liu J.K."/>
            <person name="Al-Bassam M.M."/>
            <person name="Zengler K."/>
        </authorList>
    </citation>
    <scope>NUCLEOTIDE SEQUENCE</scope>
</reference>
<dbReference type="AlphaFoldDB" id="A0A0W8FB71"/>
<evidence type="ECO:0000313" key="1">
    <source>
        <dbReference type="EMBL" id="KUG18128.1"/>
    </source>
</evidence>
<accession>A0A0W8FB71</accession>
<proteinExistence type="predicted"/>
<comment type="caution">
    <text evidence="1">The sequence shown here is derived from an EMBL/GenBank/DDBJ whole genome shotgun (WGS) entry which is preliminary data.</text>
</comment>
<gene>
    <name evidence="1" type="ORF">ASZ90_012166</name>
</gene>
<name>A0A0W8FB71_9ZZZZ</name>